<protein>
    <submittedName>
        <fullName evidence="5">Si:ch211-173a9.6</fullName>
    </submittedName>
</protein>
<dbReference type="FunCoup" id="A0A672G1N1">
    <property type="interactions" value="808"/>
</dbReference>
<accession>A0A672G1N1</accession>
<dbReference type="Ensembl" id="ENSSFAT00005013380.1">
    <property type="protein sequence ID" value="ENSSFAP00005012818.1"/>
    <property type="gene ID" value="ENSSFAG00005007064.1"/>
</dbReference>
<sequence length="481" mass="54433">MDLKQTPDLELDALKSKMLFLPGVDMSSLKLDPNKRSAHFGSSDSFSQRVGFQREDGSRTAAGNGHQCSCDAFLPGSTFPTADLVMVEQKAVEISHSLDLEMGKVKYPCILEAFSSYQDIKKTMCVLVISDGELPTELEEVKVEIKLVEALINELLLSMKSSTAVFDSLHQQVRHPLEETYDKNRVLAARRDYIEVALHCNSLLVQWIPLTFFSGSCEHGGIIKVSKPIVSQLNAQLSSSYIYGGWGKDSKPLAGRESMYWFAGSSSTSVSGIKLYSDYKNLILRKYFLDQWLNYYASGNNYVVRDNTMYYETSSFFGVVKLNFTSMIYETKVIPGAGPISYSLYPNQYFDFAADESGLWLIYATEESKGMLFVAKINEESFEVEEQIQTSVYKPSASNAFVVCGVLYVVRTVDITTEEIFYTFDLKTKQESYISIPFERFLDKYSSLDYNPTDQKLYMYSEGYYVNYQVWFGNNTAEATV</sequence>
<dbReference type="PANTHER" id="PTHR23192">
    <property type="entry name" value="OLFACTOMEDIN-RELATED"/>
    <property type="match status" value="1"/>
</dbReference>
<organism evidence="5 6">
    <name type="scientific">Salarias fasciatus</name>
    <name type="common">Jewelled blenny</name>
    <name type="synonym">Blennius fasciatus</name>
    <dbReference type="NCBI Taxonomy" id="181472"/>
    <lineage>
        <taxon>Eukaryota</taxon>
        <taxon>Metazoa</taxon>
        <taxon>Chordata</taxon>
        <taxon>Craniata</taxon>
        <taxon>Vertebrata</taxon>
        <taxon>Euteleostomi</taxon>
        <taxon>Actinopterygii</taxon>
        <taxon>Neopterygii</taxon>
        <taxon>Teleostei</taxon>
        <taxon>Neoteleostei</taxon>
        <taxon>Acanthomorphata</taxon>
        <taxon>Ovalentaria</taxon>
        <taxon>Blenniimorphae</taxon>
        <taxon>Blenniiformes</taxon>
        <taxon>Blennioidei</taxon>
        <taxon>Blenniidae</taxon>
        <taxon>Salariinae</taxon>
        <taxon>Salarias</taxon>
    </lineage>
</organism>
<comment type="caution">
    <text evidence="3">Lacks conserved residue(s) required for the propagation of feature annotation.</text>
</comment>
<dbReference type="GO" id="GO:0007165">
    <property type="term" value="P:signal transduction"/>
    <property type="evidence" value="ECO:0007669"/>
    <property type="project" value="TreeGrafter"/>
</dbReference>
<feature type="domain" description="Olfactomedin-like" evidence="4">
    <location>
        <begin position="216"/>
        <end position="474"/>
    </location>
</feature>
<proteinExistence type="predicted"/>
<reference evidence="5" key="2">
    <citation type="submission" date="2025-08" db="UniProtKB">
        <authorList>
            <consortium name="Ensembl"/>
        </authorList>
    </citation>
    <scope>IDENTIFICATION</scope>
</reference>
<dbReference type="InterPro" id="IPR003112">
    <property type="entry name" value="Olfac-like_dom"/>
</dbReference>
<evidence type="ECO:0000313" key="5">
    <source>
        <dbReference type="Ensembl" id="ENSSFAP00005012818.1"/>
    </source>
</evidence>
<evidence type="ECO:0000313" key="6">
    <source>
        <dbReference type="Proteomes" id="UP000472267"/>
    </source>
</evidence>
<dbReference type="SMART" id="SM00284">
    <property type="entry name" value="OLF"/>
    <property type="match status" value="1"/>
</dbReference>
<dbReference type="Proteomes" id="UP000472267">
    <property type="component" value="Chromosome 19"/>
</dbReference>
<dbReference type="InParanoid" id="A0A672G1N1"/>
<dbReference type="PANTHER" id="PTHR23192:SF7">
    <property type="entry name" value="OLFACTOMEDIN-4"/>
    <property type="match status" value="1"/>
</dbReference>
<reference evidence="5" key="1">
    <citation type="submission" date="2019-06" db="EMBL/GenBank/DDBJ databases">
        <authorList>
            <consortium name="Wellcome Sanger Institute Data Sharing"/>
        </authorList>
    </citation>
    <scope>NUCLEOTIDE SEQUENCE [LARGE SCALE GENOMIC DNA]</scope>
</reference>
<evidence type="ECO:0000256" key="2">
    <source>
        <dbReference type="ARBA" id="ARBA00022525"/>
    </source>
</evidence>
<gene>
    <name evidence="5" type="primary">LOC115407098</name>
</gene>
<dbReference type="GO" id="GO:0005615">
    <property type="term" value="C:extracellular space"/>
    <property type="evidence" value="ECO:0007669"/>
    <property type="project" value="TreeGrafter"/>
</dbReference>
<keyword evidence="2" id="KW-0964">Secreted</keyword>
<reference evidence="5" key="3">
    <citation type="submission" date="2025-09" db="UniProtKB">
        <authorList>
            <consortium name="Ensembl"/>
        </authorList>
    </citation>
    <scope>IDENTIFICATION</scope>
</reference>
<dbReference type="InterPro" id="IPR050605">
    <property type="entry name" value="Olfactomedin-like_domain"/>
</dbReference>
<name>A0A672G1N1_SALFA</name>
<evidence type="ECO:0000256" key="3">
    <source>
        <dbReference type="PROSITE-ProRule" id="PRU00446"/>
    </source>
</evidence>
<evidence type="ECO:0000259" key="4">
    <source>
        <dbReference type="PROSITE" id="PS51132"/>
    </source>
</evidence>
<keyword evidence="6" id="KW-1185">Reference proteome</keyword>
<evidence type="ECO:0000256" key="1">
    <source>
        <dbReference type="ARBA" id="ARBA00004613"/>
    </source>
</evidence>
<dbReference type="PROSITE" id="PS51132">
    <property type="entry name" value="OLF"/>
    <property type="match status" value="1"/>
</dbReference>
<dbReference type="AlphaFoldDB" id="A0A672G1N1"/>
<dbReference type="Pfam" id="PF02191">
    <property type="entry name" value="OLF"/>
    <property type="match status" value="1"/>
</dbReference>
<comment type="subcellular location">
    <subcellularLocation>
        <location evidence="1">Secreted</location>
    </subcellularLocation>
</comment>